<keyword evidence="5 7" id="KW-1133">Transmembrane helix</keyword>
<keyword evidence="3" id="KW-1003">Cell membrane</keyword>
<dbReference type="Proteomes" id="UP000187499">
    <property type="component" value="Chromosome"/>
</dbReference>
<proteinExistence type="inferred from homology"/>
<dbReference type="EMBL" id="CP019323">
    <property type="protein sequence ID" value="APX72947.1"/>
    <property type="molecule type" value="Genomic_DNA"/>
</dbReference>
<reference evidence="10" key="1">
    <citation type="submission" date="2016-12" db="EMBL/GenBank/DDBJ databases">
        <authorList>
            <person name="Jung M.Y."/>
            <person name="Lee S.H."/>
        </authorList>
    </citation>
    <scope>NUCLEOTIDE SEQUENCE [LARGE SCALE GENOMIC DNA]</scope>
    <source>
        <strain evidence="10">WiKim39</strain>
    </source>
</reference>
<dbReference type="AlphaFoldDB" id="A0A1P8Q511"/>
<comment type="subcellular location">
    <subcellularLocation>
        <location evidence="1">Cell membrane</location>
        <topology evidence="1">Multi-pass membrane protein</topology>
    </subcellularLocation>
</comment>
<dbReference type="InterPro" id="IPR003416">
    <property type="entry name" value="MgtC/SapB/SrpB/YhiD_fam"/>
</dbReference>
<evidence type="ECO:0000256" key="3">
    <source>
        <dbReference type="ARBA" id="ARBA00022475"/>
    </source>
</evidence>
<evidence type="ECO:0000256" key="6">
    <source>
        <dbReference type="ARBA" id="ARBA00023136"/>
    </source>
</evidence>
<evidence type="ECO:0000256" key="4">
    <source>
        <dbReference type="ARBA" id="ARBA00022692"/>
    </source>
</evidence>
<dbReference type="GO" id="GO:0005886">
    <property type="term" value="C:plasma membrane"/>
    <property type="evidence" value="ECO:0007669"/>
    <property type="project" value="UniProtKB-SubCell"/>
</dbReference>
<feature type="transmembrane region" description="Helical" evidence="7">
    <location>
        <begin position="12"/>
        <end position="29"/>
    </location>
</feature>
<name>A0A1P8Q511_9LACO</name>
<evidence type="ECO:0000313" key="10">
    <source>
        <dbReference type="Proteomes" id="UP000187499"/>
    </source>
</evidence>
<dbReference type="PRINTS" id="PR01837">
    <property type="entry name" value="MGTCSAPBPROT"/>
</dbReference>
<dbReference type="PANTHER" id="PTHR33778:SF1">
    <property type="entry name" value="MAGNESIUM TRANSPORTER YHID-RELATED"/>
    <property type="match status" value="1"/>
</dbReference>
<dbReference type="Pfam" id="PF02308">
    <property type="entry name" value="MgtC"/>
    <property type="match status" value="1"/>
</dbReference>
<comment type="similarity">
    <text evidence="2">Belongs to the MgtC/SapB family.</text>
</comment>
<evidence type="ECO:0000256" key="5">
    <source>
        <dbReference type="ARBA" id="ARBA00022989"/>
    </source>
</evidence>
<keyword evidence="6 7" id="KW-0472">Membrane</keyword>
<evidence type="ECO:0000256" key="2">
    <source>
        <dbReference type="ARBA" id="ARBA00009298"/>
    </source>
</evidence>
<feature type="domain" description="MgtC/SapB/SrpB/YhiD N-terminal" evidence="8">
    <location>
        <begin position="14"/>
        <end position="151"/>
    </location>
</feature>
<keyword evidence="10" id="KW-1185">Reference proteome</keyword>
<dbReference type="OrthoDB" id="9811198at2"/>
<sequence>MSLHLDLLTITIRLLLATLMSGIIGWDRAHKHRPAGIRTHILVCLGACIIAMIQKEIGFNAIEMARQFPAYKGVIRADEARLIAQVVSGIGFLGAGTIIVEHHSIKGLTTAASLWVVACLGLAVGMGNYLIAVASFVVVYGVVAFLKRIVRVNPLKKVEIQYLDKRKGKKFITNYFKENSIDITNINFRASKALDGTYTYTNVYEIKLPHDMKYVDVVEGISAGENITKVQLINLG</sequence>
<evidence type="ECO:0000256" key="1">
    <source>
        <dbReference type="ARBA" id="ARBA00004651"/>
    </source>
</evidence>
<evidence type="ECO:0000256" key="7">
    <source>
        <dbReference type="SAM" id="Phobius"/>
    </source>
</evidence>
<dbReference type="KEGG" id="lalw:BTM29_10450"/>
<dbReference type="STRING" id="1847728.BTM29_10450"/>
<organism evidence="9 10">
    <name type="scientific">Companilactobacillus allii</name>
    <dbReference type="NCBI Taxonomy" id="1847728"/>
    <lineage>
        <taxon>Bacteria</taxon>
        <taxon>Bacillati</taxon>
        <taxon>Bacillota</taxon>
        <taxon>Bacilli</taxon>
        <taxon>Lactobacillales</taxon>
        <taxon>Lactobacillaceae</taxon>
        <taxon>Companilactobacillus</taxon>
    </lineage>
</organism>
<protein>
    <recommendedName>
        <fullName evidence="8">MgtC/SapB/SrpB/YhiD N-terminal domain-containing protein</fullName>
    </recommendedName>
</protein>
<evidence type="ECO:0000259" key="8">
    <source>
        <dbReference type="Pfam" id="PF02308"/>
    </source>
</evidence>
<evidence type="ECO:0000313" key="9">
    <source>
        <dbReference type="EMBL" id="APX72947.1"/>
    </source>
</evidence>
<dbReference type="PANTHER" id="PTHR33778">
    <property type="entry name" value="PROTEIN MGTC"/>
    <property type="match status" value="1"/>
</dbReference>
<feature type="transmembrane region" description="Helical" evidence="7">
    <location>
        <begin position="82"/>
        <end position="100"/>
    </location>
</feature>
<feature type="transmembrane region" description="Helical" evidence="7">
    <location>
        <begin position="129"/>
        <end position="146"/>
    </location>
</feature>
<feature type="transmembrane region" description="Helical" evidence="7">
    <location>
        <begin position="41"/>
        <end position="62"/>
    </location>
</feature>
<keyword evidence="4 7" id="KW-0812">Transmembrane</keyword>
<gene>
    <name evidence="9" type="ORF">BTM29_10450</name>
</gene>
<dbReference type="InterPro" id="IPR049177">
    <property type="entry name" value="MgtC_SapB_SrpB_YhiD_N"/>
</dbReference>
<accession>A0A1P8Q511</accession>